<dbReference type="Proteomes" id="UP001284601">
    <property type="component" value="Unassembled WGS sequence"/>
</dbReference>
<keyword evidence="4" id="KW-1185">Reference proteome</keyword>
<dbReference type="PROSITE" id="PS51903">
    <property type="entry name" value="CLP_R"/>
    <property type="match status" value="1"/>
</dbReference>
<dbReference type="SUPFAM" id="SSF81923">
    <property type="entry name" value="Double Clp-N motif"/>
    <property type="match status" value="1"/>
</dbReference>
<dbReference type="GO" id="GO:0006508">
    <property type="term" value="P:proteolysis"/>
    <property type="evidence" value="ECO:0007669"/>
    <property type="project" value="UniProtKB-KW"/>
</dbReference>
<evidence type="ECO:0000256" key="1">
    <source>
        <dbReference type="PROSITE-ProRule" id="PRU01251"/>
    </source>
</evidence>
<dbReference type="Gene3D" id="1.10.1780.10">
    <property type="entry name" value="Clp, N-terminal domain"/>
    <property type="match status" value="1"/>
</dbReference>
<sequence length="159" mass="16865">MFNRFGRETRAVVHGALEQAAALGSPTIEAEHLLLALAADPRSAGGALLRAEGLDEERVLAALERENELSLAAGGVAIGDFELPRRPPAPRRSPRFATSAKRVLERAVKAASARGDRRITSVHVLIGLLRAEVGTVPRALAGVEVDRIALASRAERLLG</sequence>
<dbReference type="EMBL" id="JAWSTH010000058">
    <property type="protein sequence ID" value="MDW5596520.1"/>
    <property type="molecule type" value="Genomic_DNA"/>
</dbReference>
<dbReference type="RefSeq" id="WP_318598924.1">
    <property type="nucleotide sequence ID" value="NZ_JAWSTH010000058.1"/>
</dbReference>
<evidence type="ECO:0000313" key="4">
    <source>
        <dbReference type="Proteomes" id="UP001284601"/>
    </source>
</evidence>
<reference evidence="4" key="1">
    <citation type="submission" date="2023-07" db="EMBL/GenBank/DDBJ databases">
        <title>Conexibacter stalactiti sp. nov., isolated from stalactites in a lava cave and emended description of the genus Conexibacter.</title>
        <authorList>
            <person name="Lee S.D."/>
        </authorList>
    </citation>
    <scope>NUCLEOTIDE SEQUENCE [LARGE SCALE GENOMIC DNA]</scope>
    <source>
        <strain evidence="4">KCTC 39840</strain>
    </source>
</reference>
<keyword evidence="3" id="KW-0645">Protease</keyword>
<keyword evidence="3" id="KW-0378">Hydrolase</keyword>
<dbReference type="InterPro" id="IPR036628">
    <property type="entry name" value="Clp_N_dom_sf"/>
</dbReference>
<gene>
    <name evidence="3" type="ORF">R7226_19390</name>
</gene>
<dbReference type="GO" id="GO:0008233">
    <property type="term" value="F:peptidase activity"/>
    <property type="evidence" value="ECO:0007669"/>
    <property type="project" value="UniProtKB-KW"/>
</dbReference>
<name>A0ABU4HTE1_9ACTN</name>
<evidence type="ECO:0000313" key="3">
    <source>
        <dbReference type="EMBL" id="MDW5596520.1"/>
    </source>
</evidence>
<organism evidence="3 4">
    <name type="scientific">Conexibacter stalactiti</name>
    <dbReference type="NCBI Taxonomy" id="1940611"/>
    <lineage>
        <taxon>Bacteria</taxon>
        <taxon>Bacillati</taxon>
        <taxon>Actinomycetota</taxon>
        <taxon>Thermoleophilia</taxon>
        <taxon>Solirubrobacterales</taxon>
        <taxon>Conexibacteraceae</taxon>
        <taxon>Conexibacter</taxon>
    </lineage>
</organism>
<keyword evidence="1" id="KW-0677">Repeat</keyword>
<dbReference type="InterPro" id="IPR004176">
    <property type="entry name" value="Clp_R_N"/>
</dbReference>
<proteinExistence type="predicted"/>
<protein>
    <submittedName>
        <fullName evidence="3">Clp protease N-terminal domain-containing protein</fullName>
    </submittedName>
</protein>
<accession>A0ABU4HTE1</accession>
<evidence type="ECO:0000259" key="2">
    <source>
        <dbReference type="PROSITE" id="PS51903"/>
    </source>
</evidence>
<dbReference type="Pfam" id="PF02861">
    <property type="entry name" value="Clp_N"/>
    <property type="match status" value="1"/>
</dbReference>
<feature type="domain" description="Clp R" evidence="2">
    <location>
        <begin position="2"/>
        <end position="159"/>
    </location>
</feature>
<comment type="caution">
    <text evidence="3">The sequence shown here is derived from an EMBL/GenBank/DDBJ whole genome shotgun (WGS) entry which is preliminary data.</text>
</comment>